<dbReference type="EMBL" id="MFKP01000003">
    <property type="protein sequence ID" value="OGG44714.1"/>
    <property type="molecule type" value="Genomic_DNA"/>
</dbReference>
<organism evidence="2 3">
    <name type="scientific">Candidatus Kaiserbacteria bacterium RIFCSPHIGHO2_01_FULL_48_10</name>
    <dbReference type="NCBI Taxonomy" id="1798476"/>
    <lineage>
        <taxon>Bacteria</taxon>
        <taxon>Candidatus Kaiseribacteriota</taxon>
    </lineage>
</organism>
<keyword evidence="1" id="KW-1133">Transmembrane helix</keyword>
<comment type="caution">
    <text evidence="2">The sequence shown here is derived from an EMBL/GenBank/DDBJ whole genome shotgun (WGS) entry which is preliminary data.</text>
</comment>
<feature type="transmembrane region" description="Helical" evidence="1">
    <location>
        <begin position="114"/>
        <end position="134"/>
    </location>
</feature>
<keyword evidence="1" id="KW-0472">Membrane</keyword>
<feature type="transmembrane region" description="Helical" evidence="1">
    <location>
        <begin position="87"/>
        <end position="108"/>
    </location>
</feature>
<accession>A0A1F6C6D9</accession>
<gene>
    <name evidence="2" type="ORF">A2841_01945</name>
</gene>
<evidence type="ECO:0000256" key="1">
    <source>
        <dbReference type="SAM" id="Phobius"/>
    </source>
</evidence>
<dbReference type="Proteomes" id="UP000178249">
    <property type="component" value="Unassembled WGS sequence"/>
</dbReference>
<sequence length="142" mass="15794">MTLQTAQSIWKITKELVAEIFKISLMSYLALYLIEDFMPGFVSNFFDMNIILGVVVASGIVTAMTTKEPESFELSHDTKKSGQKLRFRDIVFICVLAIISGWLIFLKIQTLGTLALPVSVLSGIIILLMSLLILTEDSTNES</sequence>
<reference evidence="2 3" key="1">
    <citation type="journal article" date="2016" name="Nat. Commun.">
        <title>Thousands of microbial genomes shed light on interconnected biogeochemical processes in an aquifer system.</title>
        <authorList>
            <person name="Anantharaman K."/>
            <person name="Brown C.T."/>
            <person name="Hug L.A."/>
            <person name="Sharon I."/>
            <person name="Castelle C.J."/>
            <person name="Probst A.J."/>
            <person name="Thomas B.C."/>
            <person name="Singh A."/>
            <person name="Wilkins M.J."/>
            <person name="Karaoz U."/>
            <person name="Brodie E.L."/>
            <person name="Williams K.H."/>
            <person name="Hubbard S.S."/>
            <person name="Banfield J.F."/>
        </authorList>
    </citation>
    <scope>NUCLEOTIDE SEQUENCE [LARGE SCALE GENOMIC DNA]</scope>
</reference>
<name>A0A1F6C6D9_9BACT</name>
<protein>
    <submittedName>
        <fullName evidence="2">Uncharacterized protein</fullName>
    </submittedName>
</protein>
<dbReference type="AlphaFoldDB" id="A0A1F6C6D9"/>
<evidence type="ECO:0000313" key="3">
    <source>
        <dbReference type="Proteomes" id="UP000178249"/>
    </source>
</evidence>
<feature type="transmembrane region" description="Helical" evidence="1">
    <location>
        <begin position="16"/>
        <end position="34"/>
    </location>
</feature>
<evidence type="ECO:0000313" key="2">
    <source>
        <dbReference type="EMBL" id="OGG44714.1"/>
    </source>
</evidence>
<keyword evidence="1" id="KW-0812">Transmembrane</keyword>
<proteinExistence type="predicted"/>
<feature type="transmembrane region" description="Helical" evidence="1">
    <location>
        <begin position="46"/>
        <end position="66"/>
    </location>
</feature>